<organism evidence="2 3">
    <name type="scientific">Hibiscus sabdariffa</name>
    <name type="common">roselle</name>
    <dbReference type="NCBI Taxonomy" id="183260"/>
    <lineage>
        <taxon>Eukaryota</taxon>
        <taxon>Viridiplantae</taxon>
        <taxon>Streptophyta</taxon>
        <taxon>Embryophyta</taxon>
        <taxon>Tracheophyta</taxon>
        <taxon>Spermatophyta</taxon>
        <taxon>Magnoliopsida</taxon>
        <taxon>eudicotyledons</taxon>
        <taxon>Gunneridae</taxon>
        <taxon>Pentapetalae</taxon>
        <taxon>rosids</taxon>
        <taxon>malvids</taxon>
        <taxon>Malvales</taxon>
        <taxon>Malvaceae</taxon>
        <taxon>Malvoideae</taxon>
        <taxon>Hibiscus</taxon>
    </lineage>
</organism>
<sequence>MTSCDGVLRNEKGERVVGYSKKVGSCSVIETELWGILEGLNQAWRIGCRRLWVEFDCSEVVKILKRNDPSHDPFTILPHIYQVLACT</sequence>
<comment type="caution">
    <text evidence="2">The sequence shown here is derived from an EMBL/GenBank/DDBJ whole genome shotgun (WGS) entry which is preliminary data.</text>
</comment>
<dbReference type="InterPro" id="IPR053151">
    <property type="entry name" value="RNase_H-like"/>
</dbReference>
<dbReference type="CDD" id="cd06222">
    <property type="entry name" value="RNase_H_like"/>
    <property type="match status" value="1"/>
</dbReference>
<name>A0ABR2NSW1_9ROSI</name>
<dbReference type="SUPFAM" id="SSF53098">
    <property type="entry name" value="Ribonuclease H-like"/>
    <property type="match status" value="1"/>
</dbReference>
<dbReference type="InterPro" id="IPR036397">
    <property type="entry name" value="RNaseH_sf"/>
</dbReference>
<evidence type="ECO:0000313" key="2">
    <source>
        <dbReference type="EMBL" id="KAK8979251.1"/>
    </source>
</evidence>
<dbReference type="InterPro" id="IPR012337">
    <property type="entry name" value="RNaseH-like_sf"/>
</dbReference>
<evidence type="ECO:0000259" key="1">
    <source>
        <dbReference type="Pfam" id="PF13456"/>
    </source>
</evidence>
<accession>A0ABR2NSW1</accession>
<dbReference type="PANTHER" id="PTHR47723">
    <property type="entry name" value="OS05G0353850 PROTEIN"/>
    <property type="match status" value="1"/>
</dbReference>
<dbReference type="PANTHER" id="PTHR47723:SF19">
    <property type="entry name" value="POLYNUCLEOTIDYL TRANSFERASE, RIBONUCLEASE H-LIKE SUPERFAMILY PROTEIN"/>
    <property type="match status" value="1"/>
</dbReference>
<gene>
    <name evidence="2" type="ORF">V6N11_000403</name>
</gene>
<dbReference type="InterPro" id="IPR002156">
    <property type="entry name" value="RNaseH_domain"/>
</dbReference>
<dbReference type="Proteomes" id="UP001396334">
    <property type="component" value="Unassembled WGS sequence"/>
</dbReference>
<proteinExistence type="predicted"/>
<dbReference type="InterPro" id="IPR044730">
    <property type="entry name" value="RNase_H-like_dom_plant"/>
</dbReference>
<dbReference type="Pfam" id="PF13456">
    <property type="entry name" value="RVT_3"/>
    <property type="match status" value="1"/>
</dbReference>
<dbReference type="EMBL" id="JBBPBN010000102">
    <property type="protein sequence ID" value="KAK8979251.1"/>
    <property type="molecule type" value="Genomic_DNA"/>
</dbReference>
<evidence type="ECO:0000313" key="3">
    <source>
        <dbReference type="Proteomes" id="UP001396334"/>
    </source>
</evidence>
<protein>
    <recommendedName>
        <fullName evidence="1">RNase H type-1 domain-containing protein</fullName>
    </recommendedName>
</protein>
<feature type="domain" description="RNase H type-1" evidence="1">
    <location>
        <begin position="6"/>
        <end position="73"/>
    </location>
</feature>
<reference evidence="2 3" key="1">
    <citation type="journal article" date="2024" name="G3 (Bethesda)">
        <title>Genome assembly of Hibiscus sabdariffa L. provides insights into metabolisms of medicinal natural products.</title>
        <authorList>
            <person name="Kim T."/>
        </authorList>
    </citation>
    <scope>NUCLEOTIDE SEQUENCE [LARGE SCALE GENOMIC DNA]</scope>
    <source>
        <strain evidence="2">TK-2024</strain>
        <tissue evidence="2">Old leaves</tissue>
    </source>
</reference>
<keyword evidence="3" id="KW-1185">Reference proteome</keyword>
<dbReference type="Gene3D" id="3.30.420.10">
    <property type="entry name" value="Ribonuclease H-like superfamily/Ribonuclease H"/>
    <property type="match status" value="1"/>
</dbReference>